<dbReference type="VEuPathDB" id="FungiDB:CPAG_03703"/>
<reference evidence="3" key="3">
    <citation type="journal article" date="2010" name="Genome Res.">
        <title>Population genomic sequencing of Coccidioides fungi reveals recent hybridization and transposon control.</title>
        <authorList>
            <person name="Neafsey D.E."/>
            <person name="Barker B.M."/>
            <person name="Sharpton T.J."/>
            <person name="Stajich J.E."/>
            <person name="Park D.J."/>
            <person name="Whiston E."/>
            <person name="Hung C.-Y."/>
            <person name="McMahan C."/>
            <person name="White J."/>
            <person name="Sykes S."/>
            <person name="Heiman D."/>
            <person name="Young S."/>
            <person name="Zeng Q."/>
            <person name="Abouelleil A."/>
            <person name="Aftuck L."/>
            <person name="Bessette D."/>
            <person name="Brown A."/>
            <person name="FitzGerald M."/>
            <person name="Lui A."/>
            <person name="Macdonald J.P."/>
            <person name="Priest M."/>
            <person name="Orbach M.J."/>
            <person name="Galgiani J.N."/>
            <person name="Kirkland T.N."/>
            <person name="Cole G.T."/>
            <person name="Birren B.W."/>
            <person name="Henn M.R."/>
            <person name="Taylor J.W."/>
            <person name="Rounsley S.D."/>
        </authorList>
    </citation>
    <scope>NUCLEOTIDE SEQUENCE [LARGE SCALE GENOMIC DNA]</scope>
    <source>
        <strain evidence="3">RMSCC 3488</strain>
    </source>
</reference>
<sequence>MRAFIPIFRSCASRHQTRASYNRSITQCFICPQSRHFVHTETRLSLTTPRQYFVNKKRPLHKMTGNKLSGGAKGTIKTHITHLPSFGTVATVTISRPDKLNALNSHLLVALPTTLLHITDTNANLLAIVLTGEGSKAFVGGADIAEMSALSSPAEARAFITRVHEACQSIRDCPVPVIARVNGIALGAGLEIVASCDIRIASSTAVLGMPEVRMGVPSVVEAALLPGLIGWGRTRQLLLLGDTISANEALQWGLVEKVVEPDTIDQAITKWVGSLEHNGPESVKNQKLLMRKWEQLGIDAAIEAGIDHFGRAFESPFRAEAGATTPEPEPVRMMGDFLRRQAEKRINKL</sequence>
<evidence type="ECO:0000313" key="2">
    <source>
        <dbReference type="EMBL" id="KMM67369.1"/>
    </source>
</evidence>
<dbReference type="InterPro" id="IPR001753">
    <property type="entry name" value="Enoyl-CoA_hydra/iso"/>
</dbReference>
<comment type="similarity">
    <text evidence="1">Belongs to the enoyl-CoA hydratase/isomerase family.</text>
</comment>
<dbReference type="GO" id="GO:0005739">
    <property type="term" value="C:mitochondrion"/>
    <property type="evidence" value="ECO:0007669"/>
    <property type="project" value="TreeGrafter"/>
</dbReference>
<dbReference type="AlphaFoldDB" id="A0A0J6FEN0"/>
<reference evidence="2 3" key="1">
    <citation type="submission" date="2007-06" db="EMBL/GenBank/DDBJ databases">
        <title>The Genome Sequence of Coccidioides posadasii RMSCC_3488.</title>
        <authorList>
            <consortium name="Coccidioides Genome Resources Consortium"/>
            <consortium name="The Broad Institute Genome Sequencing Platform"/>
            <person name="Henn M.R."/>
            <person name="Sykes S."/>
            <person name="Young S."/>
            <person name="Jaffe D."/>
            <person name="Berlin A."/>
            <person name="Alvarez P."/>
            <person name="Butler J."/>
            <person name="Gnerre S."/>
            <person name="Grabherr M."/>
            <person name="Mauceli E."/>
            <person name="Brockman W."/>
            <person name="Kodira C."/>
            <person name="Alvarado L."/>
            <person name="Zeng Q."/>
            <person name="Crawford M."/>
            <person name="Antoine C."/>
            <person name="Devon K."/>
            <person name="Galgiani J."/>
            <person name="Orsborn K."/>
            <person name="Lewis M.L."/>
            <person name="Nusbaum C."/>
            <person name="Galagan J."/>
            <person name="Birren B."/>
        </authorList>
    </citation>
    <scope>NUCLEOTIDE SEQUENCE [LARGE SCALE GENOMIC DNA]</scope>
    <source>
        <strain evidence="2 3">RMSCC 3488</strain>
    </source>
</reference>
<reference evidence="3" key="2">
    <citation type="journal article" date="2009" name="Genome Res.">
        <title>Comparative genomic analyses of the human fungal pathogens Coccidioides and their relatives.</title>
        <authorList>
            <person name="Sharpton T.J."/>
            <person name="Stajich J.E."/>
            <person name="Rounsley S.D."/>
            <person name="Gardner M.J."/>
            <person name="Wortman J.R."/>
            <person name="Jordar V.S."/>
            <person name="Maiti R."/>
            <person name="Kodira C.D."/>
            <person name="Neafsey D.E."/>
            <person name="Zeng Q."/>
            <person name="Hung C.-Y."/>
            <person name="McMahan C."/>
            <person name="Muszewska A."/>
            <person name="Grynberg M."/>
            <person name="Mandel M.A."/>
            <person name="Kellner E.M."/>
            <person name="Barker B.M."/>
            <person name="Galgiani J.N."/>
            <person name="Orbach M.J."/>
            <person name="Kirkland T.N."/>
            <person name="Cole G.T."/>
            <person name="Henn M.R."/>
            <person name="Birren B.W."/>
            <person name="Taylor J.W."/>
        </authorList>
    </citation>
    <scope>NUCLEOTIDE SEQUENCE [LARGE SCALE GENOMIC DNA]</scope>
    <source>
        <strain evidence="3">RMSCC 3488</strain>
    </source>
</reference>
<organism evidence="2 3">
    <name type="scientific">Coccidioides posadasii RMSCC 3488</name>
    <dbReference type="NCBI Taxonomy" id="454284"/>
    <lineage>
        <taxon>Eukaryota</taxon>
        <taxon>Fungi</taxon>
        <taxon>Dikarya</taxon>
        <taxon>Ascomycota</taxon>
        <taxon>Pezizomycotina</taxon>
        <taxon>Eurotiomycetes</taxon>
        <taxon>Eurotiomycetidae</taxon>
        <taxon>Onygenales</taxon>
        <taxon>Onygenaceae</taxon>
        <taxon>Coccidioides</taxon>
    </lineage>
</organism>
<gene>
    <name evidence="2" type="ORF">CPAG_03703</name>
</gene>
<evidence type="ECO:0000256" key="1">
    <source>
        <dbReference type="ARBA" id="ARBA00005254"/>
    </source>
</evidence>
<dbReference type="CDD" id="cd06558">
    <property type="entry name" value="crotonase-like"/>
    <property type="match status" value="1"/>
</dbReference>
<accession>A0A0J6FEN0</accession>
<dbReference type="Pfam" id="PF00378">
    <property type="entry name" value="ECH_1"/>
    <property type="match status" value="1"/>
</dbReference>
<dbReference type="OrthoDB" id="410701at2759"/>
<dbReference type="EMBL" id="DS268110">
    <property type="protein sequence ID" value="KMM67369.1"/>
    <property type="molecule type" value="Genomic_DNA"/>
</dbReference>
<dbReference type="Gene3D" id="3.90.226.10">
    <property type="entry name" value="2-enoyl-CoA Hydratase, Chain A, domain 1"/>
    <property type="match status" value="1"/>
</dbReference>
<dbReference type="GO" id="GO:0006635">
    <property type="term" value="P:fatty acid beta-oxidation"/>
    <property type="evidence" value="ECO:0007669"/>
    <property type="project" value="TreeGrafter"/>
</dbReference>
<dbReference type="PANTHER" id="PTHR11941">
    <property type="entry name" value="ENOYL-COA HYDRATASE-RELATED"/>
    <property type="match status" value="1"/>
</dbReference>
<name>A0A0J6FEN0_COCPO</name>
<protein>
    <submittedName>
        <fullName evidence="2">Fatty acid oxidation complex subunit alpha</fullName>
    </submittedName>
</protein>
<dbReference type="SUPFAM" id="SSF52096">
    <property type="entry name" value="ClpP/crotonase"/>
    <property type="match status" value="1"/>
</dbReference>
<dbReference type="PANTHER" id="PTHR11941:SF171">
    <property type="entry name" value="SD19268P"/>
    <property type="match status" value="1"/>
</dbReference>
<proteinExistence type="inferred from homology"/>
<dbReference type="Proteomes" id="UP000054567">
    <property type="component" value="Unassembled WGS sequence"/>
</dbReference>
<evidence type="ECO:0000313" key="3">
    <source>
        <dbReference type="Proteomes" id="UP000054567"/>
    </source>
</evidence>
<dbReference type="InterPro" id="IPR029045">
    <property type="entry name" value="ClpP/crotonase-like_dom_sf"/>
</dbReference>